<feature type="transmembrane region" description="Helical" evidence="1">
    <location>
        <begin position="63"/>
        <end position="85"/>
    </location>
</feature>
<keyword evidence="1" id="KW-1133">Transmembrane helix</keyword>
<evidence type="ECO:0000313" key="3">
    <source>
        <dbReference type="Proteomes" id="UP000886805"/>
    </source>
</evidence>
<evidence type="ECO:0000313" key="2">
    <source>
        <dbReference type="EMBL" id="HIX71406.1"/>
    </source>
</evidence>
<organism evidence="2 3">
    <name type="scientific">Candidatus Anaerobutyricum stercoripullorum</name>
    <dbReference type="NCBI Taxonomy" id="2838456"/>
    <lineage>
        <taxon>Bacteria</taxon>
        <taxon>Bacillati</taxon>
        <taxon>Bacillota</taxon>
        <taxon>Clostridia</taxon>
        <taxon>Lachnospirales</taxon>
        <taxon>Lachnospiraceae</taxon>
        <taxon>Anaerobutyricum</taxon>
    </lineage>
</organism>
<proteinExistence type="predicted"/>
<feature type="transmembrane region" description="Helical" evidence="1">
    <location>
        <begin position="433"/>
        <end position="454"/>
    </location>
</feature>
<reference evidence="2" key="2">
    <citation type="submission" date="2021-04" db="EMBL/GenBank/DDBJ databases">
        <authorList>
            <person name="Gilroy R."/>
        </authorList>
    </citation>
    <scope>NUCLEOTIDE SEQUENCE</scope>
    <source>
        <strain evidence="2">ChiSxjej3B15-1167</strain>
    </source>
</reference>
<name>A0A9D1X2G9_9FIRM</name>
<feature type="transmembrane region" description="Helical" evidence="1">
    <location>
        <begin position="273"/>
        <end position="292"/>
    </location>
</feature>
<reference evidence="2" key="1">
    <citation type="journal article" date="2021" name="PeerJ">
        <title>Extensive microbial diversity within the chicken gut microbiome revealed by metagenomics and culture.</title>
        <authorList>
            <person name="Gilroy R."/>
            <person name="Ravi A."/>
            <person name="Getino M."/>
            <person name="Pursley I."/>
            <person name="Horton D.L."/>
            <person name="Alikhan N.F."/>
            <person name="Baker D."/>
            <person name="Gharbi K."/>
            <person name="Hall N."/>
            <person name="Watson M."/>
            <person name="Adriaenssens E.M."/>
            <person name="Foster-Nyarko E."/>
            <person name="Jarju S."/>
            <person name="Secka A."/>
            <person name="Antonio M."/>
            <person name="Oren A."/>
            <person name="Chaudhuri R.R."/>
            <person name="La Ragione R."/>
            <person name="Hildebrand F."/>
            <person name="Pallen M.J."/>
        </authorList>
    </citation>
    <scope>NUCLEOTIDE SEQUENCE</scope>
    <source>
        <strain evidence="2">ChiSxjej3B15-1167</strain>
    </source>
</reference>
<sequence>MKRYKDACRRFLKRPAEFLIRRLPEQVRESLAAGVRKRMEGQYADTEQQMQLRVREFLVKEGMLVFWGMAVLAVMLASLAIYRFVEPPSLVFERNSFGEGEKEVSVILQNGEQEREYALTLGEQELSQEEERTLKDRFFDELEEEMAGENVSLRQVNRELCFADTLSGWPFLITYEPADGGLVRLDGSLGEKSAALSGDETADTRIAVRAEYGPYIWEKDMTVRLTAQKGENTVSPFDRAVRRLQQEEKKTRSEKTYAAPSQAGEIAISREPGISLTAAGLLGTAIVVLLLLRNVSQLNNGEKACRKETLRDFPLIVHLLTLYMGAGLSFPSAVHRISLDYTSRTGQEKKYAFEEILRMDARLQLGEGQQEACMQWGRRFQEPVYQKLSLTLLQVMTKGTREGRMLMSHMEQESFRQRLDQARTEGEEASTKLLFPMILLLGMVMILVMFPAIVRFQGF</sequence>
<keyword evidence="1" id="KW-0812">Transmembrane</keyword>
<gene>
    <name evidence="2" type="ORF">H9849_00140</name>
</gene>
<dbReference type="Proteomes" id="UP000886805">
    <property type="component" value="Unassembled WGS sequence"/>
</dbReference>
<protein>
    <recommendedName>
        <fullName evidence="4">Type II secretion system protein GspF domain-containing protein</fullName>
    </recommendedName>
</protein>
<dbReference type="EMBL" id="DXEQ01000005">
    <property type="protein sequence ID" value="HIX71406.1"/>
    <property type="molecule type" value="Genomic_DNA"/>
</dbReference>
<accession>A0A9D1X2G9</accession>
<dbReference type="AlphaFoldDB" id="A0A9D1X2G9"/>
<comment type="caution">
    <text evidence="2">The sequence shown here is derived from an EMBL/GenBank/DDBJ whole genome shotgun (WGS) entry which is preliminary data.</text>
</comment>
<keyword evidence="1" id="KW-0472">Membrane</keyword>
<evidence type="ECO:0000256" key="1">
    <source>
        <dbReference type="SAM" id="Phobius"/>
    </source>
</evidence>
<feature type="transmembrane region" description="Helical" evidence="1">
    <location>
        <begin position="313"/>
        <end position="334"/>
    </location>
</feature>
<evidence type="ECO:0008006" key="4">
    <source>
        <dbReference type="Google" id="ProtNLM"/>
    </source>
</evidence>